<dbReference type="AlphaFoldDB" id="A0A915JGP8"/>
<evidence type="ECO:0000313" key="2">
    <source>
        <dbReference type="WBParaSite" id="nRc.2.0.1.t24913-RA"/>
    </source>
</evidence>
<reference evidence="2" key="1">
    <citation type="submission" date="2022-11" db="UniProtKB">
        <authorList>
            <consortium name="WormBaseParasite"/>
        </authorList>
    </citation>
    <scope>IDENTIFICATION</scope>
</reference>
<name>A0A915JGP8_ROMCU</name>
<organism evidence="1 2">
    <name type="scientific">Romanomermis culicivorax</name>
    <name type="common">Nematode worm</name>
    <dbReference type="NCBI Taxonomy" id="13658"/>
    <lineage>
        <taxon>Eukaryota</taxon>
        <taxon>Metazoa</taxon>
        <taxon>Ecdysozoa</taxon>
        <taxon>Nematoda</taxon>
        <taxon>Enoplea</taxon>
        <taxon>Dorylaimia</taxon>
        <taxon>Mermithida</taxon>
        <taxon>Mermithoidea</taxon>
        <taxon>Mermithidae</taxon>
        <taxon>Romanomermis</taxon>
    </lineage>
</organism>
<evidence type="ECO:0000313" key="1">
    <source>
        <dbReference type="Proteomes" id="UP000887565"/>
    </source>
</evidence>
<sequence length="126" mass="14813">MYQLVKSLEKATILDYDNDENDQYKCYTLHSSDEEEIYEPVQIDGGATNTRQLLQVPSTRYESVIDLIEAIQQSIRLLSEQEKVPYNEFIEFLYRRLARVVVLKFGQQNNMDKILSTMRLKNILNS</sequence>
<keyword evidence="1" id="KW-1185">Reference proteome</keyword>
<protein>
    <submittedName>
        <fullName evidence="2">Uncharacterized protein</fullName>
    </submittedName>
</protein>
<proteinExistence type="predicted"/>
<accession>A0A915JGP8</accession>
<dbReference type="WBParaSite" id="nRc.2.0.1.t24913-RA">
    <property type="protein sequence ID" value="nRc.2.0.1.t24913-RA"/>
    <property type="gene ID" value="nRc.2.0.1.g24913"/>
</dbReference>
<dbReference type="Proteomes" id="UP000887565">
    <property type="component" value="Unplaced"/>
</dbReference>